<dbReference type="Proteomes" id="UP000683139">
    <property type="component" value="Unassembled WGS sequence"/>
</dbReference>
<comment type="caution">
    <text evidence="2">The sequence shown here is derived from an EMBL/GenBank/DDBJ whole genome shotgun (WGS) entry which is preliminary data.</text>
</comment>
<dbReference type="PANTHER" id="PTHR33886">
    <property type="entry name" value="UNSATURATED RHAMNOGALACTURONAN HYDROLASE (EUROFUNG)"/>
    <property type="match status" value="1"/>
</dbReference>
<evidence type="ECO:0008006" key="4">
    <source>
        <dbReference type="Google" id="ProtNLM"/>
    </source>
</evidence>
<evidence type="ECO:0000313" key="2">
    <source>
        <dbReference type="EMBL" id="GIP16399.1"/>
    </source>
</evidence>
<evidence type="ECO:0000313" key="3">
    <source>
        <dbReference type="Proteomes" id="UP000683139"/>
    </source>
</evidence>
<dbReference type="AlphaFoldDB" id="A0A919YQJ2"/>
<dbReference type="Gene3D" id="1.50.10.10">
    <property type="match status" value="1"/>
</dbReference>
<dbReference type="RefSeq" id="WP_246563403.1">
    <property type="nucleotide sequence ID" value="NZ_BOSE01000003.1"/>
</dbReference>
<dbReference type="InterPro" id="IPR010905">
    <property type="entry name" value="Glyco_hydro_88"/>
</dbReference>
<keyword evidence="1" id="KW-0378">Hydrolase</keyword>
<dbReference type="SUPFAM" id="SSF48208">
    <property type="entry name" value="Six-hairpin glycosidases"/>
    <property type="match status" value="1"/>
</dbReference>
<dbReference type="InterPro" id="IPR008928">
    <property type="entry name" value="6-hairpin_glycosidase_sf"/>
</dbReference>
<sequence length="746" mass="84714">MDFSAKESAHYSFGEDTQQVLELVANRYIGANPPLPFIHRAFSAAGIMQNSEGLYLLDFGDIYSASPNGSYAYAMALVWSDEQRSIDGVMEPLGPISLYLNEQRLYHSAVIEELKPDGRVAIPLLFEKGWNVLMIEARKTPAGFGCRFGAEEGKVRILQVLSPFANRSGQAGWIYSEPLAQPVYGEQQQLFPDWTKDESLTELSWYPRACWSEQELALPNLQRIFGFQAEAAAYARTVLDMTAGDAETMVMSLQTYGATMVWLDEQLIFHTSQAGSYIQHVPLGSRRKPHIKVWSASGGQHWGFQLAFSVNGSELRLQASLNVHGYSEPWIYAGPLDQAAPEAQSETFAAHALLKQQDKQLYWQLDAPAFVVRPYYENAMLSNKWTVGSMSNFGRWDYPLGVTMYGLLRSGKQLQRSDMIEYALKHITSCTDWYDYSVWDYAQYGFPAINHQLVLIKMLDNCGSFGSAMLEAYSITNDQRFAQIAEVIADFMLNKLERKADGAFYRVCEGEYSANTMWADDLYMSTPFLIRYAELFHQEEALHEAAKQFVLYKKYLFMEDQRLMSHVYDFKYDRATSVPWGRGNGWVLFSLSELLERLPQAHPLHEELLDFYQQFAEGIASFQSDSGLWRQVINEPDSYEEASCTAMFVYGLARGIRFGWLQQRTHFEAVVERGWQGLTKHAINRQGHVFGVCSGSRYSFAPDYYMYDLRTVVNDNHGIGIMMLAGVEVEQMRTASSPTATSQSSL</sequence>
<evidence type="ECO:0000256" key="1">
    <source>
        <dbReference type="ARBA" id="ARBA00022801"/>
    </source>
</evidence>
<proteinExistence type="predicted"/>
<name>A0A919YQJ2_9BACL</name>
<protein>
    <recommendedName>
        <fullName evidence="4">Glycosyl hydrolase</fullName>
    </recommendedName>
</protein>
<accession>A0A919YQJ2</accession>
<dbReference type="GO" id="GO:0016787">
    <property type="term" value="F:hydrolase activity"/>
    <property type="evidence" value="ECO:0007669"/>
    <property type="project" value="UniProtKB-KW"/>
</dbReference>
<dbReference type="InterPro" id="IPR052043">
    <property type="entry name" value="PolySaccharide_Degr_Enz"/>
</dbReference>
<dbReference type="Pfam" id="PF07470">
    <property type="entry name" value="Glyco_hydro_88"/>
    <property type="match status" value="1"/>
</dbReference>
<gene>
    <name evidence="2" type="ORF">J40TS1_20410</name>
</gene>
<dbReference type="InterPro" id="IPR012341">
    <property type="entry name" value="6hp_glycosidase-like_sf"/>
</dbReference>
<keyword evidence="3" id="KW-1185">Reference proteome</keyword>
<reference evidence="2" key="1">
    <citation type="submission" date="2021-03" db="EMBL/GenBank/DDBJ databases">
        <title>Antimicrobial resistance genes in bacteria isolated from Japanese honey, and their potential for conferring macrolide and lincosamide resistance in the American foulbrood pathogen Paenibacillus larvae.</title>
        <authorList>
            <person name="Okamoto M."/>
            <person name="Kumagai M."/>
            <person name="Kanamori H."/>
            <person name="Takamatsu D."/>
        </authorList>
    </citation>
    <scope>NUCLEOTIDE SEQUENCE</scope>
    <source>
        <strain evidence="2">J40TS1</strain>
    </source>
</reference>
<dbReference type="PANTHER" id="PTHR33886:SF8">
    <property type="entry name" value="UNSATURATED RHAMNOGALACTURONAN HYDROLASE (EUROFUNG)"/>
    <property type="match status" value="1"/>
</dbReference>
<dbReference type="EMBL" id="BOSE01000003">
    <property type="protein sequence ID" value="GIP16399.1"/>
    <property type="molecule type" value="Genomic_DNA"/>
</dbReference>
<dbReference type="GO" id="GO:0005975">
    <property type="term" value="P:carbohydrate metabolic process"/>
    <property type="evidence" value="ECO:0007669"/>
    <property type="project" value="InterPro"/>
</dbReference>
<organism evidence="2 3">
    <name type="scientific">Paenibacillus montaniterrae</name>
    <dbReference type="NCBI Taxonomy" id="429341"/>
    <lineage>
        <taxon>Bacteria</taxon>
        <taxon>Bacillati</taxon>
        <taxon>Bacillota</taxon>
        <taxon>Bacilli</taxon>
        <taxon>Bacillales</taxon>
        <taxon>Paenibacillaceae</taxon>
        <taxon>Paenibacillus</taxon>
    </lineage>
</organism>